<evidence type="ECO:0000259" key="1">
    <source>
        <dbReference type="PROSITE" id="PS51831"/>
    </source>
</evidence>
<dbReference type="InterPro" id="IPR003607">
    <property type="entry name" value="HD/PDEase_dom"/>
</dbReference>
<keyword evidence="2" id="KW-0378">Hydrolase</keyword>
<dbReference type="Proteomes" id="UP000323708">
    <property type="component" value="Unassembled WGS sequence"/>
</dbReference>
<sequence>MSLLLKALHFAADKHRDQRRKDSNASPYINHPIYVAQILAEVGGIDDLEVLAAAILHDTVEDTETEAADIEREFGQRVASIVAEVTDDKALDKSERKRLQVEHASHMSAEGALVKIADKIANIRDVSGNPPANWDHARRVEYIDWAEQVVCNCPKVNSALERCFSDSLTSAREVFRSA</sequence>
<accession>A0A5B0X1S6</accession>
<dbReference type="InterPro" id="IPR052194">
    <property type="entry name" value="MESH1"/>
</dbReference>
<evidence type="ECO:0000313" key="2">
    <source>
        <dbReference type="EMBL" id="KAA1192089.1"/>
    </source>
</evidence>
<dbReference type="CDD" id="cd00077">
    <property type="entry name" value="HDc"/>
    <property type="match status" value="1"/>
</dbReference>
<reference evidence="2 3" key="1">
    <citation type="submission" date="2019-09" db="EMBL/GenBank/DDBJ databases">
        <authorList>
            <person name="Chen X.-Y."/>
        </authorList>
    </citation>
    <scope>NUCLEOTIDE SEQUENCE [LARGE SCALE GENOMIC DNA]</scope>
    <source>
        <strain evidence="2 3">NY5</strain>
    </source>
</reference>
<name>A0A5B0X1S6_9GAMM</name>
<organism evidence="2 3">
    <name type="scientific">Pseudohalioglobus sediminis</name>
    <dbReference type="NCBI Taxonomy" id="2606449"/>
    <lineage>
        <taxon>Bacteria</taxon>
        <taxon>Pseudomonadati</taxon>
        <taxon>Pseudomonadota</taxon>
        <taxon>Gammaproteobacteria</taxon>
        <taxon>Cellvibrionales</taxon>
        <taxon>Halieaceae</taxon>
        <taxon>Pseudohalioglobus</taxon>
    </lineage>
</organism>
<dbReference type="PANTHER" id="PTHR46246">
    <property type="entry name" value="GUANOSINE-3',5'-BIS(DIPHOSPHATE) 3'-PYROPHOSPHOHYDROLASE MESH1"/>
    <property type="match status" value="1"/>
</dbReference>
<dbReference type="InterPro" id="IPR006674">
    <property type="entry name" value="HD_domain"/>
</dbReference>
<protein>
    <submittedName>
        <fullName evidence="2">Bifunctional (P)ppGpp synthetase/guanosine-3',5'-bis(Diphosphate) 3'-pyrophosphohydrolase</fullName>
    </submittedName>
</protein>
<dbReference type="AlphaFoldDB" id="A0A5B0X1S6"/>
<dbReference type="SUPFAM" id="SSF109604">
    <property type="entry name" value="HD-domain/PDEase-like"/>
    <property type="match status" value="1"/>
</dbReference>
<keyword evidence="3" id="KW-1185">Reference proteome</keyword>
<comment type="caution">
    <text evidence="2">The sequence shown here is derived from an EMBL/GenBank/DDBJ whole genome shotgun (WGS) entry which is preliminary data.</text>
</comment>
<evidence type="ECO:0000313" key="3">
    <source>
        <dbReference type="Proteomes" id="UP000323708"/>
    </source>
</evidence>
<gene>
    <name evidence="2" type="ORF">F0M18_10640</name>
</gene>
<dbReference type="Gene3D" id="1.10.3210.10">
    <property type="entry name" value="Hypothetical protein af1432"/>
    <property type="match status" value="1"/>
</dbReference>
<feature type="domain" description="HD" evidence="1">
    <location>
        <begin position="28"/>
        <end position="123"/>
    </location>
</feature>
<dbReference type="PROSITE" id="PS51831">
    <property type="entry name" value="HD"/>
    <property type="match status" value="1"/>
</dbReference>
<dbReference type="EMBL" id="VTUX01000004">
    <property type="protein sequence ID" value="KAA1192089.1"/>
    <property type="molecule type" value="Genomic_DNA"/>
</dbReference>
<dbReference type="PANTHER" id="PTHR46246:SF1">
    <property type="entry name" value="GUANOSINE-3',5'-BIS(DIPHOSPHATE) 3'-PYROPHOSPHOHYDROLASE MESH1"/>
    <property type="match status" value="1"/>
</dbReference>
<dbReference type="GO" id="GO:0008893">
    <property type="term" value="F:guanosine-3',5'-bis(diphosphate) 3'-diphosphatase activity"/>
    <property type="evidence" value="ECO:0007669"/>
    <property type="project" value="TreeGrafter"/>
</dbReference>
<dbReference type="Pfam" id="PF13328">
    <property type="entry name" value="HD_4"/>
    <property type="match status" value="1"/>
</dbReference>
<proteinExistence type="predicted"/>
<dbReference type="SMART" id="SM00471">
    <property type="entry name" value="HDc"/>
    <property type="match status" value="1"/>
</dbReference>